<sequence length="67" mass="7390">MADRAQHNQVFERPALGLAHLRFGARAIVIGCKDVRHFGDMDRLARRIDEKFALARGVLAIAAGCSE</sequence>
<evidence type="ECO:0000313" key="2">
    <source>
        <dbReference type="Proteomes" id="UP001143309"/>
    </source>
</evidence>
<reference evidence="1" key="2">
    <citation type="submission" date="2023-01" db="EMBL/GenBank/DDBJ databases">
        <authorList>
            <person name="Sun Q."/>
            <person name="Evtushenko L."/>
        </authorList>
    </citation>
    <scope>NUCLEOTIDE SEQUENCE</scope>
    <source>
        <strain evidence="1">VKM B-2748</strain>
    </source>
</reference>
<dbReference type="Proteomes" id="UP001143309">
    <property type="component" value="Unassembled WGS sequence"/>
</dbReference>
<dbReference type="AlphaFoldDB" id="A0A9W6JL96"/>
<comment type="caution">
    <text evidence="1">The sequence shown here is derived from an EMBL/GenBank/DDBJ whole genome shotgun (WGS) entry which is preliminary data.</text>
</comment>
<dbReference type="EMBL" id="BSFL01000001">
    <property type="protein sequence ID" value="GLK79247.1"/>
    <property type="molecule type" value="Genomic_DNA"/>
</dbReference>
<organism evidence="1 2">
    <name type="scientific">Methylopila turkensis</name>
    <dbReference type="NCBI Taxonomy" id="1437816"/>
    <lineage>
        <taxon>Bacteria</taxon>
        <taxon>Pseudomonadati</taxon>
        <taxon>Pseudomonadota</taxon>
        <taxon>Alphaproteobacteria</taxon>
        <taxon>Hyphomicrobiales</taxon>
        <taxon>Methylopilaceae</taxon>
        <taxon>Methylopila</taxon>
    </lineage>
</organism>
<reference evidence="1" key="1">
    <citation type="journal article" date="2014" name="Int. J. Syst. Evol. Microbiol.">
        <title>Complete genome sequence of Corynebacterium casei LMG S-19264T (=DSM 44701T), isolated from a smear-ripened cheese.</title>
        <authorList>
            <consortium name="US DOE Joint Genome Institute (JGI-PGF)"/>
            <person name="Walter F."/>
            <person name="Albersmeier A."/>
            <person name="Kalinowski J."/>
            <person name="Ruckert C."/>
        </authorList>
    </citation>
    <scope>NUCLEOTIDE SEQUENCE</scope>
    <source>
        <strain evidence="1">VKM B-2748</strain>
    </source>
</reference>
<keyword evidence="2" id="KW-1185">Reference proteome</keyword>
<gene>
    <name evidence="1" type="ORF">GCM10008174_09880</name>
</gene>
<protein>
    <submittedName>
        <fullName evidence="1">Uncharacterized protein</fullName>
    </submittedName>
</protein>
<accession>A0A9W6JL96</accession>
<proteinExistence type="predicted"/>
<evidence type="ECO:0000313" key="1">
    <source>
        <dbReference type="EMBL" id="GLK79247.1"/>
    </source>
</evidence>
<name>A0A9W6JL96_9HYPH</name>